<dbReference type="PROSITE" id="PS00487">
    <property type="entry name" value="IMP_DH_GMP_RED"/>
    <property type="match status" value="1"/>
</dbReference>
<feature type="binding site" evidence="13">
    <location>
        <position position="470"/>
    </location>
    <ligand>
        <name>K(+)</name>
        <dbReference type="ChEBI" id="CHEBI:29103"/>
        <note>ligand shared between two tetrameric partners</note>
    </ligand>
</feature>
<evidence type="ECO:0000256" key="20">
    <source>
        <dbReference type="RuleBase" id="RU003928"/>
    </source>
</evidence>
<dbReference type="PIRSF" id="PIRSF000130">
    <property type="entry name" value="IMPDH"/>
    <property type="match status" value="1"/>
</dbReference>
<feature type="binding site" evidence="13 16">
    <location>
        <begin position="297"/>
        <end position="299"/>
    </location>
    <ligand>
        <name>NAD(+)</name>
        <dbReference type="ChEBI" id="CHEBI:57540"/>
    </ligand>
</feature>
<comment type="activity regulation">
    <text evidence="13">Mycophenolic acid (MPA) is a non-competitive inhibitor that prevents formation of the closed enzyme conformation by binding to the same site as the amobile flap. In contrast, mizoribine monophosphate (MZP) is a competitive inhibitor that induces the closed conformation. MPA is a potent inhibitor of mammalian IMPDHs but a poor inhibitor of the bacterial enzymes. MZP is a more potent inhibitor of bacterial IMPDH.</text>
</comment>
<reference evidence="22" key="1">
    <citation type="submission" date="2019-08" db="EMBL/GenBank/DDBJ databases">
        <title>Genomic characterization of a novel candidate phylum (ARYD3) from a high temperature, high salinity tertiary oil reservoir in north central Oklahoma, USA.</title>
        <authorList>
            <person name="Youssef N.H."/>
            <person name="Yadav A."/>
            <person name="Elshahed M.S."/>
        </authorList>
    </citation>
    <scope>NUCLEOTIDE SEQUENCE [LARGE SCALE GENOMIC DNA]</scope>
    <source>
        <strain evidence="22">ARYD3</strain>
    </source>
</reference>
<protein>
    <recommendedName>
        <fullName evidence="13 20">Inosine-5'-monophosphate dehydrogenase</fullName>
        <shortName evidence="13">IMP dehydrogenase</shortName>
        <shortName evidence="13">IMPD</shortName>
        <shortName evidence="13">IMPDH</shortName>
        <ecNumber evidence="13 20">1.1.1.205</ecNumber>
    </recommendedName>
</protein>
<dbReference type="PROSITE" id="PS51371">
    <property type="entry name" value="CBS"/>
    <property type="match status" value="2"/>
</dbReference>
<feature type="binding site" evidence="13 15">
    <location>
        <position position="302"/>
    </location>
    <ligand>
        <name>IMP</name>
        <dbReference type="ChEBI" id="CHEBI:58053"/>
    </ligand>
</feature>
<feature type="binding site" evidence="13">
    <location>
        <position position="469"/>
    </location>
    <ligand>
        <name>K(+)</name>
        <dbReference type="ChEBI" id="CHEBI:29103"/>
        <note>ligand shared between two tetrameric partners</note>
    </ligand>
</feature>
<gene>
    <name evidence="13 22" type="primary">guaB</name>
    <name evidence="22" type="ORF">FXF47_02005</name>
</gene>
<keyword evidence="7 13" id="KW-0658">Purine biosynthesis</keyword>
<evidence type="ECO:0000256" key="17">
    <source>
        <dbReference type="PIRSR" id="PIRSR000130-4"/>
    </source>
</evidence>
<evidence type="ECO:0000256" key="16">
    <source>
        <dbReference type="PIRSR" id="PIRSR000130-3"/>
    </source>
</evidence>
<comment type="pathway">
    <text evidence="13 20">Purine metabolism; XMP biosynthesis via de novo pathway; XMP from IMP: step 1/1.</text>
</comment>
<feature type="binding site" evidence="13 15">
    <location>
        <begin position="360"/>
        <end position="361"/>
    </location>
    <ligand>
        <name>IMP</name>
        <dbReference type="ChEBI" id="CHEBI:58053"/>
    </ligand>
</feature>
<feature type="binding site" evidence="13 15">
    <location>
        <begin position="337"/>
        <end position="339"/>
    </location>
    <ligand>
        <name>IMP</name>
        <dbReference type="ChEBI" id="CHEBI:58053"/>
    </ligand>
</feature>
<evidence type="ECO:0000256" key="13">
    <source>
        <dbReference type="HAMAP-Rule" id="MF_01964"/>
    </source>
</evidence>
<dbReference type="InterPro" id="IPR005990">
    <property type="entry name" value="IMP_DH"/>
</dbReference>
<organism evidence="22 23">
    <name type="scientific">Candidatus Mcinerneyibacterium aminivorans</name>
    <dbReference type="NCBI Taxonomy" id="2703815"/>
    <lineage>
        <taxon>Bacteria</taxon>
        <taxon>Candidatus Macinerneyibacteriota</taxon>
        <taxon>Candidatus Mcinerneyibacteria</taxon>
        <taxon>Candidatus Mcinerneyibacteriales</taxon>
        <taxon>Candidatus Mcinerneyibacteriaceae</taxon>
        <taxon>Candidatus Mcinerneyibacterium</taxon>
    </lineage>
</organism>
<dbReference type="Gene3D" id="3.20.20.70">
    <property type="entry name" value="Aldolase class I"/>
    <property type="match status" value="1"/>
</dbReference>
<dbReference type="NCBIfam" id="TIGR01302">
    <property type="entry name" value="IMP_dehydrog"/>
    <property type="match status" value="1"/>
</dbReference>
<dbReference type="GO" id="GO:0000166">
    <property type="term" value="F:nucleotide binding"/>
    <property type="evidence" value="ECO:0007669"/>
    <property type="project" value="UniProtKB-UniRule"/>
</dbReference>
<dbReference type="InterPro" id="IPR015875">
    <property type="entry name" value="IMP_DH/GMP_Rdtase_CS"/>
</dbReference>
<evidence type="ECO:0000259" key="21">
    <source>
        <dbReference type="PROSITE" id="PS51371"/>
    </source>
</evidence>
<dbReference type="HAMAP" id="MF_01964">
    <property type="entry name" value="IMPDH"/>
    <property type="match status" value="1"/>
</dbReference>
<dbReference type="FunFam" id="3.20.20.70:FF:000003">
    <property type="entry name" value="GMP reductase"/>
    <property type="match status" value="1"/>
</dbReference>
<dbReference type="UniPathway" id="UPA00601">
    <property type="reaction ID" value="UER00295"/>
</dbReference>
<dbReference type="GO" id="GO:0046872">
    <property type="term" value="F:metal ion binding"/>
    <property type="evidence" value="ECO:0007669"/>
    <property type="project" value="UniProtKB-UniRule"/>
</dbReference>
<keyword evidence="4 13" id="KW-0479">Metal-binding</keyword>
<comment type="similarity">
    <text evidence="2 13 19">Belongs to the IMPDH/GMPR family.</text>
</comment>
<evidence type="ECO:0000256" key="2">
    <source>
        <dbReference type="ARBA" id="ARBA00005502"/>
    </source>
</evidence>
<evidence type="ECO:0000256" key="15">
    <source>
        <dbReference type="PIRSR" id="PIRSR000130-2"/>
    </source>
</evidence>
<feature type="binding site" description="in other chain" evidence="13 17">
    <location>
        <position position="304"/>
    </location>
    <ligand>
        <name>K(+)</name>
        <dbReference type="ChEBI" id="CHEBI:29103"/>
        <note>ligand shared between two tetrameric partners</note>
    </ligand>
</feature>
<feature type="binding site" description="in other chain" evidence="13 17">
    <location>
        <position position="299"/>
    </location>
    <ligand>
        <name>K(+)</name>
        <dbReference type="ChEBI" id="CHEBI:29103"/>
        <note>ligand shared between two tetrameric partners</note>
    </ligand>
</feature>
<dbReference type="InterPro" id="IPR000644">
    <property type="entry name" value="CBS_dom"/>
</dbReference>
<dbReference type="Proteomes" id="UP000324143">
    <property type="component" value="Unassembled WGS sequence"/>
</dbReference>
<evidence type="ECO:0000256" key="8">
    <source>
        <dbReference type="ARBA" id="ARBA00022958"/>
    </source>
</evidence>
<keyword evidence="11 18" id="KW-0129">CBS domain</keyword>
<comment type="caution">
    <text evidence="22">The sequence shown here is derived from an EMBL/GenBank/DDBJ whole genome shotgun (WGS) entry which is preliminary data.</text>
</comment>
<keyword evidence="9 13" id="KW-0560">Oxidoreductase</keyword>
<evidence type="ECO:0000313" key="22">
    <source>
        <dbReference type="EMBL" id="TYB31867.1"/>
    </source>
</evidence>
<evidence type="ECO:0000256" key="9">
    <source>
        <dbReference type="ARBA" id="ARBA00023002"/>
    </source>
</evidence>
<keyword evidence="5" id="KW-0677">Repeat</keyword>
<dbReference type="AlphaFoldDB" id="A0A5D0MDS0"/>
<keyword evidence="6 13" id="KW-0332">GMP biosynthesis</keyword>
<dbReference type="InterPro" id="IPR046342">
    <property type="entry name" value="CBS_dom_sf"/>
</dbReference>
<dbReference type="CDD" id="cd00381">
    <property type="entry name" value="IMPDH"/>
    <property type="match status" value="1"/>
</dbReference>
<proteinExistence type="inferred from homology"/>
<dbReference type="GO" id="GO:0003938">
    <property type="term" value="F:IMP dehydrogenase activity"/>
    <property type="evidence" value="ECO:0007669"/>
    <property type="project" value="UniProtKB-UniRule"/>
</dbReference>
<comment type="catalytic activity">
    <reaction evidence="12 13 20">
        <text>IMP + NAD(+) + H2O = XMP + NADH + H(+)</text>
        <dbReference type="Rhea" id="RHEA:11708"/>
        <dbReference type="ChEBI" id="CHEBI:15377"/>
        <dbReference type="ChEBI" id="CHEBI:15378"/>
        <dbReference type="ChEBI" id="CHEBI:57464"/>
        <dbReference type="ChEBI" id="CHEBI:57540"/>
        <dbReference type="ChEBI" id="CHEBI:57945"/>
        <dbReference type="ChEBI" id="CHEBI:58053"/>
        <dbReference type="EC" id="1.1.1.205"/>
    </reaction>
</comment>
<evidence type="ECO:0000256" key="18">
    <source>
        <dbReference type="PROSITE-ProRule" id="PRU00703"/>
    </source>
</evidence>
<dbReference type="CDD" id="cd04601">
    <property type="entry name" value="CBS_pair_IMPDH"/>
    <property type="match status" value="1"/>
</dbReference>
<evidence type="ECO:0000256" key="5">
    <source>
        <dbReference type="ARBA" id="ARBA00022737"/>
    </source>
</evidence>
<feature type="binding site" evidence="13 15">
    <location>
        <begin position="384"/>
        <end position="388"/>
    </location>
    <ligand>
        <name>IMP</name>
        <dbReference type="ChEBI" id="CHEBI:58053"/>
    </ligand>
</feature>
<dbReference type="SUPFAM" id="SSF51412">
    <property type="entry name" value="Inosine monophosphate dehydrogenase (IMPDH)"/>
    <property type="match status" value="1"/>
</dbReference>
<sequence>MNDKITSEGLTFDDILMIPKYSDVKLHDIDLSTQLTRNLNLKIPIISAAMDTVTEANMAIAMAIEGGLGIIHYNMSPEEQAIEVDKVKRYESGMITNPITLRPDEKVSKAKEFMSKHDISGIPITIGQKLKGIITKRDLRFATQMNQKIKQVMTPEEKLITVPENTSMNEAIKKLHKHRIEKLLVVDNDFNLKGLITVKDIQKNIDHPLACKDKQGRLKTGAAVGVLDDAMERVPKLIEAGVDLIVIDSSHGFSEDVITTVKKLKNHFNIEIAAGNVATKDGAKALLDAGADAIKIGIGPGSICTTRIVAGVGVPQVSAILNVMKYVKDTDVPVIADGGIRYSGDIVKAIGVGANTVMLGSLLAGTDESPGELVIYKGRSFKTYRGMGSLGAMKRGSKERYFQEDIQEESKFVPEGIEGRVPYKGKLKDTIYQLLGGLKSGMGHCGAHSIKELRTDAEFTKITVSSLKESHPHDVNITKEAPNYRFD</sequence>
<keyword evidence="8 13" id="KW-0630">Potassium</keyword>
<feature type="binding site" description="in other chain" evidence="13 17">
    <location>
        <position position="301"/>
    </location>
    <ligand>
        <name>K(+)</name>
        <dbReference type="ChEBI" id="CHEBI:29103"/>
        <note>ligand shared between two tetrameric partners</note>
    </ligand>
</feature>
<comment type="cofactor">
    <cofactor evidence="1 13">
        <name>K(+)</name>
        <dbReference type="ChEBI" id="CHEBI:29103"/>
    </cofactor>
</comment>
<evidence type="ECO:0000256" key="1">
    <source>
        <dbReference type="ARBA" id="ARBA00001958"/>
    </source>
</evidence>
<feature type="binding site" evidence="13 15">
    <location>
        <position position="415"/>
    </location>
    <ligand>
        <name>IMP</name>
        <dbReference type="ChEBI" id="CHEBI:58053"/>
    </ligand>
</feature>
<feature type="active site" description="Thioimidate intermediate" evidence="13 14">
    <location>
        <position position="304"/>
    </location>
</feature>
<evidence type="ECO:0000256" key="11">
    <source>
        <dbReference type="ARBA" id="ARBA00023122"/>
    </source>
</evidence>
<evidence type="ECO:0000256" key="10">
    <source>
        <dbReference type="ARBA" id="ARBA00023027"/>
    </source>
</evidence>
<dbReference type="Pfam" id="PF00571">
    <property type="entry name" value="CBS"/>
    <property type="match status" value="2"/>
</dbReference>
<accession>A0A5D0MDS0</accession>
<dbReference type="Pfam" id="PF00478">
    <property type="entry name" value="IMPDH"/>
    <property type="match status" value="1"/>
</dbReference>
<evidence type="ECO:0000256" key="12">
    <source>
        <dbReference type="ARBA" id="ARBA00048028"/>
    </source>
</evidence>
<dbReference type="GO" id="GO:0006183">
    <property type="term" value="P:GTP biosynthetic process"/>
    <property type="evidence" value="ECO:0007669"/>
    <property type="project" value="TreeGrafter"/>
</dbReference>
<dbReference type="SMART" id="SM00116">
    <property type="entry name" value="CBS"/>
    <property type="match status" value="2"/>
</dbReference>
<evidence type="ECO:0000256" key="19">
    <source>
        <dbReference type="RuleBase" id="RU003927"/>
    </source>
</evidence>
<evidence type="ECO:0000256" key="6">
    <source>
        <dbReference type="ARBA" id="ARBA00022749"/>
    </source>
</evidence>
<evidence type="ECO:0000313" key="23">
    <source>
        <dbReference type="Proteomes" id="UP000324143"/>
    </source>
</evidence>
<comment type="subunit">
    <text evidence="3 13">Homotetramer.</text>
</comment>
<evidence type="ECO:0000256" key="4">
    <source>
        <dbReference type="ARBA" id="ARBA00022723"/>
    </source>
</evidence>
<name>A0A5D0MDS0_9BACT</name>
<dbReference type="GO" id="GO:0006177">
    <property type="term" value="P:GMP biosynthetic process"/>
    <property type="evidence" value="ECO:0007669"/>
    <property type="project" value="UniProtKB-UniRule"/>
</dbReference>
<feature type="binding site" evidence="13 16">
    <location>
        <begin position="248"/>
        <end position="250"/>
    </location>
    <ligand>
        <name>NAD(+)</name>
        <dbReference type="ChEBI" id="CHEBI:57540"/>
    </ligand>
</feature>
<dbReference type="SUPFAM" id="SSF54631">
    <property type="entry name" value="CBS-domain pair"/>
    <property type="match status" value="1"/>
</dbReference>
<dbReference type="PANTHER" id="PTHR11911">
    <property type="entry name" value="INOSINE-5-MONOPHOSPHATE DEHYDROGENASE RELATED"/>
    <property type="match status" value="1"/>
</dbReference>
<dbReference type="InterPro" id="IPR013785">
    <property type="entry name" value="Aldolase_TIM"/>
</dbReference>
<comment type="function">
    <text evidence="13">Catalyzes the conversion of inosine 5'-phosphate (IMP) to xanthosine 5'-phosphate (XMP), the first committed and rate-limiting step in the de novo synthesis of guanine nucleotides, and therefore plays an important role in the regulation of cell growth.</text>
</comment>
<feature type="domain" description="CBS" evidence="21">
    <location>
        <begin position="153"/>
        <end position="211"/>
    </location>
</feature>
<evidence type="ECO:0000256" key="14">
    <source>
        <dbReference type="PIRSR" id="PIRSR000130-1"/>
    </source>
</evidence>
<dbReference type="EMBL" id="VSIX01000026">
    <property type="protein sequence ID" value="TYB31867.1"/>
    <property type="molecule type" value="Genomic_DNA"/>
</dbReference>
<feature type="binding site" evidence="13">
    <location>
        <position position="471"/>
    </location>
    <ligand>
        <name>K(+)</name>
        <dbReference type="ChEBI" id="CHEBI:29103"/>
        <note>ligand shared between two tetrameric partners</note>
    </ligand>
</feature>
<dbReference type="PANTHER" id="PTHR11911:SF111">
    <property type="entry name" value="INOSINE-5'-MONOPHOSPHATE DEHYDROGENASE"/>
    <property type="match status" value="1"/>
</dbReference>
<feature type="active site" description="Proton acceptor" evidence="13 14">
    <location>
        <position position="400"/>
    </location>
</feature>
<evidence type="ECO:0000256" key="3">
    <source>
        <dbReference type="ARBA" id="ARBA00011881"/>
    </source>
</evidence>
<dbReference type="SMART" id="SM01240">
    <property type="entry name" value="IMPDH"/>
    <property type="match status" value="1"/>
</dbReference>
<dbReference type="EC" id="1.1.1.205" evidence="13 20"/>
<feature type="domain" description="CBS" evidence="21">
    <location>
        <begin position="94"/>
        <end position="149"/>
    </location>
</feature>
<evidence type="ECO:0000256" key="7">
    <source>
        <dbReference type="ARBA" id="ARBA00022755"/>
    </source>
</evidence>
<dbReference type="InterPro" id="IPR001093">
    <property type="entry name" value="IMP_DH_GMPRt"/>
</dbReference>
<keyword evidence="23" id="KW-1185">Reference proteome</keyword>
<keyword evidence="10 13" id="KW-0520">NAD</keyword>